<protein>
    <recommendedName>
        <fullName evidence="4">Transmembrane protein</fullName>
    </recommendedName>
</protein>
<keyword evidence="1" id="KW-1133">Transmembrane helix</keyword>
<feature type="transmembrane region" description="Helical" evidence="1">
    <location>
        <begin position="49"/>
        <end position="70"/>
    </location>
</feature>
<dbReference type="Proteomes" id="UP000192342">
    <property type="component" value="Unassembled WGS sequence"/>
</dbReference>
<evidence type="ECO:0008006" key="4">
    <source>
        <dbReference type="Google" id="ProtNLM"/>
    </source>
</evidence>
<keyword evidence="1" id="KW-0472">Membrane</keyword>
<keyword evidence="3" id="KW-1185">Reference proteome</keyword>
<reference evidence="2 3" key="1">
    <citation type="submission" date="2013-04" db="EMBL/GenBank/DDBJ databases">
        <title>Oceanococcus atlanticus 22II-S10r2 Genome Sequencing.</title>
        <authorList>
            <person name="Lai Q."/>
            <person name="Li G."/>
            <person name="Shao Z."/>
        </authorList>
    </citation>
    <scope>NUCLEOTIDE SEQUENCE [LARGE SCALE GENOMIC DNA]</scope>
    <source>
        <strain evidence="2 3">22II-S10r2</strain>
    </source>
</reference>
<name>A0A1Y1SFZ4_9GAMM</name>
<dbReference type="OrthoDB" id="8926562at2"/>
<evidence type="ECO:0000313" key="2">
    <source>
        <dbReference type="EMBL" id="ORE88575.1"/>
    </source>
</evidence>
<comment type="caution">
    <text evidence="2">The sequence shown here is derived from an EMBL/GenBank/DDBJ whole genome shotgun (WGS) entry which is preliminary data.</text>
</comment>
<evidence type="ECO:0000256" key="1">
    <source>
        <dbReference type="SAM" id="Phobius"/>
    </source>
</evidence>
<accession>A0A1Y1SFZ4</accession>
<dbReference type="EMBL" id="AQQV01000001">
    <property type="protein sequence ID" value="ORE88575.1"/>
    <property type="molecule type" value="Genomic_DNA"/>
</dbReference>
<evidence type="ECO:0000313" key="3">
    <source>
        <dbReference type="Proteomes" id="UP000192342"/>
    </source>
</evidence>
<sequence>MRDESWRGVRAFALFDLVVTGLLAVPLLSEHVLALLLSGFGVLGSPSQWLPFSTLTLVFCNLAGVLGVLWNGLRWLHPQPLIVRMDQWGRVAVAAVLAFYLCVKAAPVVLWLFVVTELAGAFVAWKTLRRVPG</sequence>
<feature type="transmembrane region" description="Helical" evidence="1">
    <location>
        <begin position="91"/>
        <end position="114"/>
    </location>
</feature>
<feature type="transmembrane region" description="Helical" evidence="1">
    <location>
        <begin position="12"/>
        <end position="29"/>
    </location>
</feature>
<dbReference type="RefSeq" id="WP_083559203.1">
    <property type="nucleotide sequence ID" value="NZ_AQQV01000001.1"/>
</dbReference>
<organism evidence="2 3">
    <name type="scientific">Oceanococcus atlanticus</name>
    <dbReference type="NCBI Taxonomy" id="1317117"/>
    <lineage>
        <taxon>Bacteria</taxon>
        <taxon>Pseudomonadati</taxon>
        <taxon>Pseudomonadota</taxon>
        <taxon>Gammaproteobacteria</taxon>
        <taxon>Chromatiales</taxon>
        <taxon>Oceanococcaceae</taxon>
        <taxon>Oceanococcus</taxon>
    </lineage>
</organism>
<proteinExistence type="predicted"/>
<gene>
    <name evidence="2" type="ORF">ATO7_01830</name>
</gene>
<keyword evidence="1" id="KW-0812">Transmembrane</keyword>
<dbReference type="AlphaFoldDB" id="A0A1Y1SFZ4"/>
<dbReference type="STRING" id="1317117.ATO7_01830"/>